<comment type="caution">
    <text evidence="1">The sequence shown here is derived from an EMBL/GenBank/DDBJ whole genome shotgun (WGS) entry which is preliminary data.</text>
</comment>
<reference evidence="1" key="1">
    <citation type="submission" date="2021-06" db="EMBL/GenBank/DDBJ databases">
        <authorList>
            <person name="Kallberg Y."/>
            <person name="Tangrot J."/>
            <person name="Rosling A."/>
        </authorList>
    </citation>
    <scope>NUCLEOTIDE SEQUENCE</scope>
    <source>
        <strain evidence="1">MA461A</strain>
    </source>
</reference>
<evidence type="ECO:0000313" key="2">
    <source>
        <dbReference type="Proteomes" id="UP000789920"/>
    </source>
</evidence>
<dbReference type="Proteomes" id="UP000789920">
    <property type="component" value="Unassembled WGS sequence"/>
</dbReference>
<name>A0ACA9SUI3_9GLOM</name>
<keyword evidence="2" id="KW-1185">Reference proteome</keyword>
<evidence type="ECO:0000313" key="1">
    <source>
        <dbReference type="EMBL" id="CAG8847676.1"/>
    </source>
</evidence>
<feature type="non-terminal residue" evidence="1">
    <location>
        <position position="1"/>
    </location>
</feature>
<proteinExistence type="predicted"/>
<dbReference type="EMBL" id="CAJVQC010157110">
    <property type="protein sequence ID" value="CAG8847676.1"/>
    <property type="molecule type" value="Genomic_DNA"/>
</dbReference>
<sequence>EINYKIKVVKDNRKTKYAPKKQMLNIDVLDIMGVTSKQVLETRIRLSQCKSRFSQDIEI</sequence>
<gene>
    <name evidence="1" type="ORF">RPERSI_LOCUS34746</name>
</gene>
<protein>
    <submittedName>
        <fullName evidence="1">15583_t:CDS:1</fullName>
    </submittedName>
</protein>
<accession>A0ACA9SUI3</accession>
<organism evidence="1 2">
    <name type="scientific">Racocetra persica</name>
    <dbReference type="NCBI Taxonomy" id="160502"/>
    <lineage>
        <taxon>Eukaryota</taxon>
        <taxon>Fungi</taxon>
        <taxon>Fungi incertae sedis</taxon>
        <taxon>Mucoromycota</taxon>
        <taxon>Glomeromycotina</taxon>
        <taxon>Glomeromycetes</taxon>
        <taxon>Diversisporales</taxon>
        <taxon>Gigasporaceae</taxon>
        <taxon>Racocetra</taxon>
    </lineage>
</organism>